<dbReference type="Gene3D" id="3.30.70.270">
    <property type="match status" value="1"/>
</dbReference>
<dbReference type="PANTHER" id="PTHR45138">
    <property type="entry name" value="REGULATORY COMPONENTS OF SENSORY TRANSDUCTION SYSTEM"/>
    <property type="match status" value="1"/>
</dbReference>
<feature type="transmembrane region" description="Helical" evidence="1">
    <location>
        <begin position="80"/>
        <end position="99"/>
    </location>
</feature>
<evidence type="ECO:0000313" key="4">
    <source>
        <dbReference type="Proteomes" id="UP000467006"/>
    </source>
</evidence>
<sequence>MTLFTGDFDNEPVSDGAVGGLLRQWWRQRDDYSWRIEFLRSRGLLPVLRYVIAGIGAVMGVLSVINAVQPPGVDSALLRAGWAVVAVGSLAWAARWALLPWPGVRASAALVVYVDVLMTLSTLLFGDPNLAMSGIPILLCAGGYVVFFHGPRLHLVHIAWCTASVVGIAVWLAATTPDYGLQVAVSRAVIALLVTVCILPALQFGFWLLQDSSMQSLTDPLTELTNRRGLGTAVKRLHEAARADADLSALLIDVDGFKNVNDSLGHAVGDEVLIRTARRIRSAVRGDAVVVRWGGEEFLVLDRISARKAGALAERICAAVSAPAEPAVSVSIGVATCAAGDRDQLDQVIKAADAAMYEAKERGGNCVVVSADGFSPGSPAVRPAW</sequence>
<dbReference type="GO" id="GO:0052621">
    <property type="term" value="F:diguanylate cyclase activity"/>
    <property type="evidence" value="ECO:0007669"/>
    <property type="project" value="TreeGrafter"/>
</dbReference>
<name>A0A7I7K426_9MYCO</name>
<dbReference type="GO" id="GO:0043709">
    <property type="term" value="P:cell adhesion involved in single-species biofilm formation"/>
    <property type="evidence" value="ECO:0007669"/>
    <property type="project" value="TreeGrafter"/>
</dbReference>
<feature type="domain" description="GGDEF" evidence="2">
    <location>
        <begin position="245"/>
        <end position="372"/>
    </location>
</feature>
<feature type="transmembrane region" description="Helical" evidence="1">
    <location>
        <begin position="106"/>
        <end position="124"/>
    </location>
</feature>
<keyword evidence="4" id="KW-1185">Reference proteome</keyword>
<dbReference type="InterPro" id="IPR050469">
    <property type="entry name" value="Diguanylate_Cyclase"/>
</dbReference>
<dbReference type="EMBL" id="AP022563">
    <property type="protein sequence ID" value="BBX18906.1"/>
    <property type="molecule type" value="Genomic_DNA"/>
</dbReference>
<feature type="transmembrane region" description="Helical" evidence="1">
    <location>
        <begin position="130"/>
        <end position="148"/>
    </location>
</feature>
<accession>A0A7I7K426</accession>
<feature type="transmembrane region" description="Helical" evidence="1">
    <location>
        <begin position="186"/>
        <end position="209"/>
    </location>
</feature>
<dbReference type="Proteomes" id="UP000467006">
    <property type="component" value="Chromosome"/>
</dbReference>
<dbReference type="SMART" id="SM00267">
    <property type="entry name" value="GGDEF"/>
    <property type="match status" value="1"/>
</dbReference>
<evidence type="ECO:0000256" key="1">
    <source>
        <dbReference type="SAM" id="Phobius"/>
    </source>
</evidence>
<evidence type="ECO:0000313" key="3">
    <source>
        <dbReference type="EMBL" id="BBX18906.1"/>
    </source>
</evidence>
<dbReference type="InterPro" id="IPR029787">
    <property type="entry name" value="Nucleotide_cyclase"/>
</dbReference>
<feature type="transmembrane region" description="Helical" evidence="1">
    <location>
        <begin position="155"/>
        <end position="174"/>
    </location>
</feature>
<dbReference type="PANTHER" id="PTHR45138:SF9">
    <property type="entry name" value="DIGUANYLATE CYCLASE DGCM-RELATED"/>
    <property type="match status" value="1"/>
</dbReference>
<dbReference type="InterPro" id="IPR000160">
    <property type="entry name" value="GGDEF_dom"/>
</dbReference>
<proteinExistence type="predicted"/>
<feature type="transmembrane region" description="Helical" evidence="1">
    <location>
        <begin position="47"/>
        <end position="68"/>
    </location>
</feature>
<dbReference type="SUPFAM" id="SSF55073">
    <property type="entry name" value="Nucleotide cyclase"/>
    <property type="match status" value="1"/>
</dbReference>
<keyword evidence="1" id="KW-1133">Transmembrane helix</keyword>
<dbReference type="CDD" id="cd01949">
    <property type="entry name" value="GGDEF"/>
    <property type="match status" value="1"/>
</dbReference>
<protein>
    <recommendedName>
        <fullName evidence="2">GGDEF domain-containing protein</fullName>
    </recommendedName>
</protein>
<dbReference type="FunFam" id="3.30.70.270:FF:000001">
    <property type="entry name" value="Diguanylate cyclase domain protein"/>
    <property type="match status" value="1"/>
</dbReference>
<evidence type="ECO:0000259" key="2">
    <source>
        <dbReference type="PROSITE" id="PS50887"/>
    </source>
</evidence>
<dbReference type="Pfam" id="PF00990">
    <property type="entry name" value="GGDEF"/>
    <property type="match status" value="1"/>
</dbReference>
<dbReference type="GO" id="GO:1902201">
    <property type="term" value="P:negative regulation of bacterial-type flagellum-dependent cell motility"/>
    <property type="evidence" value="ECO:0007669"/>
    <property type="project" value="TreeGrafter"/>
</dbReference>
<dbReference type="GO" id="GO:0005886">
    <property type="term" value="C:plasma membrane"/>
    <property type="evidence" value="ECO:0007669"/>
    <property type="project" value="TreeGrafter"/>
</dbReference>
<dbReference type="KEGG" id="mdu:MDUV_37660"/>
<dbReference type="AlphaFoldDB" id="A0A7I7K426"/>
<gene>
    <name evidence="3" type="ORF">MDUV_37660</name>
</gene>
<reference evidence="3 4" key="1">
    <citation type="journal article" date="2019" name="Emerg. Microbes Infect.">
        <title>Comprehensive subspecies identification of 175 nontuberculous mycobacteria species based on 7547 genomic profiles.</title>
        <authorList>
            <person name="Matsumoto Y."/>
            <person name="Kinjo T."/>
            <person name="Motooka D."/>
            <person name="Nabeya D."/>
            <person name="Jung N."/>
            <person name="Uechi K."/>
            <person name="Horii T."/>
            <person name="Iida T."/>
            <person name="Fujita J."/>
            <person name="Nakamura S."/>
        </authorList>
    </citation>
    <scope>NUCLEOTIDE SEQUENCE [LARGE SCALE GENOMIC DNA]</scope>
    <source>
        <strain evidence="3 4">JCM 6396</strain>
    </source>
</reference>
<dbReference type="InterPro" id="IPR043128">
    <property type="entry name" value="Rev_trsase/Diguanyl_cyclase"/>
</dbReference>
<keyword evidence="1" id="KW-0472">Membrane</keyword>
<dbReference type="PROSITE" id="PS50887">
    <property type="entry name" value="GGDEF"/>
    <property type="match status" value="1"/>
</dbReference>
<keyword evidence="1" id="KW-0812">Transmembrane</keyword>
<dbReference type="NCBIfam" id="TIGR00254">
    <property type="entry name" value="GGDEF"/>
    <property type="match status" value="1"/>
</dbReference>
<organism evidence="3 4">
    <name type="scientific">Mycolicibacterium duvalii</name>
    <dbReference type="NCBI Taxonomy" id="39688"/>
    <lineage>
        <taxon>Bacteria</taxon>
        <taxon>Bacillati</taxon>
        <taxon>Actinomycetota</taxon>
        <taxon>Actinomycetes</taxon>
        <taxon>Mycobacteriales</taxon>
        <taxon>Mycobacteriaceae</taxon>
        <taxon>Mycolicibacterium</taxon>
    </lineage>
</organism>